<dbReference type="InterPro" id="IPR011322">
    <property type="entry name" value="N-reg_PII-like_a/b"/>
</dbReference>
<sequence length="107" mass="11803">MTDFVQVSTATETRDQALRLAQSVVREHLAAGAQIVGPVTSVFWHLGEFGTGEEWQLLLKTRADRYPALEAHLLEHHPWDNPEVSAVAIVAGAEGCLRWVAESTEPE</sequence>
<reference evidence="2 3" key="3">
    <citation type="journal article" date="2011" name="Nat. Chem. Biol.">
        <title>Reveromycin A biosynthesis uses RevG and RevJ for stereospecific spiroacetal formation.</title>
        <authorList>
            <person name="Takahashi S."/>
            <person name="Toyoda A."/>
            <person name="Sekiyama Y."/>
            <person name="Takagi H."/>
            <person name="Nogawa T."/>
            <person name="Uramoto M."/>
            <person name="Suzuki R."/>
            <person name="Koshino H."/>
            <person name="Kumano T."/>
            <person name="Panthee S."/>
            <person name="Dairi T."/>
            <person name="Ishikawa J."/>
            <person name="Ikeda H."/>
            <person name="Sakaki Y."/>
            <person name="Osada H."/>
        </authorList>
    </citation>
    <scope>NUCLEOTIDE SEQUENCE [LARGE SCALE GENOMIC DNA]</scope>
    <source>
        <strain evidence="2 3">SN-593</strain>
    </source>
</reference>
<evidence type="ECO:0000313" key="2">
    <source>
        <dbReference type="EMBL" id="BBA97352.1"/>
    </source>
</evidence>
<dbReference type="InterPro" id="IPR015867">
    <property type="entry name" value="N-reg_PII/ATP_PRibTrfase_C"/>
</dbReference>
<dbReference type="PANTHER" id="PTHR23419:SF8">
    <property type="entry name" value="FI09726P"/>
    <property type="match status" value="1"/>
</dbReference>
<keyword evidence="3" id="KW-1185">Reference proteome</keyword>
<dbReference type="EMBL" id="AP018365">
    <property type="protein sequence ID" value="BBA97352.1"/>
    <property type="molecule type" value="Genomic_DNA"/>
</dbReference>
<dbReference type="GO" id="GO:0005507">
    <property type="term" value="F:copper ion binding"/>
    <property type="evidence" value="ECO:0007669"/>
    <property type="project" value="TreeGrafter"/>
</dbReference>
<comment type="similarity">
    <text evidence="1">Belongs to the CutA family.</text>
</comment>
<organism evidence="2 3">
    <name type="scientific">Actinacidiphila reveromycinica</name>
    <dbReference type="NCBI Taxonomy" id="659352"/>
    <lineage>
        <taxon>Bacteria</taxon>
        <taxon>Bacillati</taxon>
        <taxon>Actinomycetota</taxon>
        <taxon>Actinomycetes</taxon>
        <taxon>Kitasatosporales</taxon>
        <taxon>Streptomycetaceae</taxon>
        <taxon>Actinacidiphila</taxon>
    </lineage>
</organism>
<reference evidence="2 3" key="4">
    <citation type="journal article" date="2020" name="Sci. Rep.">
        <title>beta-carboline chemical signals induce reveromycin production through a LuxR family regulator in Streptomyces sp. SN-593.</title>
        <authorList>
            <person name="Panthee S."/>
            <person name="Kito N."/>
            <person name="Hayashi T."/>
            <person name="Shimizu T."/>
            <person name="Ishikawa J."/>
            <person name="Hamamoto H."/>
            <person name="Osada H."/>
            <person name="Takahashi S."/>
        </authorList>
    </citation>
    <scope>NUCLEOTIDE SEQUENCE [LARGE SCALE GENOMIC DNA]</scope>
    <source>
        <strain evidence="2 3">SN-593</strain>
    </source>
</reference>
<dbReference type="InterPro" id="IPR004323">
    <property type="entry name" value="Ion_tolerance_CutA"/>
</dbReference>
<reference evidence="2 3" key="2">
    <citation type="journal article" date="2011" name="J. Antibiot.">
        <title>Furaquinocins I and J: novel polyketide isoprenoid hybrid compounds from Streptomyces reveromyceticus SN-593.</title>
        <authorList>
            <person name="Panthee S."/>
            <person name="Takahashi S."/>
            <person name="Takagi H."/>
            <person name="Nogawa T."/>
            <person name="Oowada E."/>
            <person name="Uramoto M."/>
            <person name="Osada H."/>
        </authorList>
    </citation>
    <scope>NUCLEOTIDE SEQUENCE [LARGE SCALE GENOMIC DNA]</scope>
    <source>
        <strain evidence="2 3">SN-593</strain>
    </source>
</reference>
<gene>
    <name evidence="2" type="ORF">RVR_3044</name>
</gene>
<dbReference type="Proteomes" id="UP000595703">
    <property type="component" value="Chromosome"/>
</dbReference>
<dbReference type="SUPFAM" id="SSF54913">
    <property type="entry name" value="GlnB-like"/>
    <property type="match status" value="1"/>
</dbReference>
<dbReference type="Gene3D" id="3.30.70.120">
    <property type="match status" value="1"/>
</dbReference>
<reference evidence="2 3" key="1">
    <citation type="journal article" date="2010" name="J. Bacteriol.">
        <title>Biochemical characterization of a novel indole prenyltransferase from Streptomyces sp. SN-593.</title>
        <authorList>
            <person name="Takahashi S."/>
            <person name="Takagi H."/>
            <person name="Toyoda A."/>
            <person name="Uramoto M."/>
            <person name="Nogawa T."/>
            <person name="Ueki M."/>
            <person name="Sakaki Y."/>
            <person name="Osada H."/>
        </authorList>
    </citation>
    <scope>NUCLEOTIDE SEQUENCE [LARGE SCALE GENOMIC DNA]</scope>
    <source>
        <strain evidence="2 3">SN-593</strain>
    </source>
</reference>
<dbReference type="KEGG" id="arev:RVR_3044"/>
<dbReference type="AlphaFoldDB" id="A0A7U3UR94"/>
<name>A0A7U3UR94_9ACTN</name>
<protein>
    <submittedName>
        <fullName evidence="2">Putative divalent cation tolerance protein</fullName>
    </submittedName>
</protein>
<accession>A0A7U3UR94</accession>
<dbReference type="PANTHER" id="PTHR23419">
    <property type="entry name" value="DIVALENT CATION TOLERANCE CUTA-RELATED"/>
    <property type="match status" value="1"/>
</dbReference>
<evidence type="ECO:0000256" key="1">
    <source>
        <dbReference type="ARBA" id="ARBA00010169"/>
    </source>
</evidence>
<dbReference type="Pfam" id="PF03091">
    <property type="entry name" value="CutA1"/>
    <property type="match status" value="1"/>
</dbReference>
<dbReference type="RefSeq" id="WP_202233658.1">
    <property type="nucleotide sequence ID" value="NZ_AP018365.1"/>
</dbReference>
<proteinExistence type="inferred from homology"/>
<dbReference type="GO" id="GO:0010038">
    <property type="term" value="P:response to metal ion"/>
    <property type="evidence" value="ECO:0007669"/>
    <property type="project" value="InterPro"/>
</dbReference>
<evidence type="ECO:0000313" key="3">
    <source>
        <dbReference type="Proteomes" id="UP000595703"/>
    </source>
</evidence>